<dbReference type="InterPro" id="IPR036322">
    <property type="entry name" value="WD40_repeat_dom_sf"/>
</dbReference>
<evidence type="ECO:0000256" key="6">
    <source>
        <dbReference type="ARBA" id="ARBA00023306"/>
    </source>
</evidence>
<evidence type="ECO:0000256" key="5">
    <source>
        <dbReference type="ARBA" id="ARBA00022776"/>
    </source>
</evidence>
<keyword evidence="6" id="KW-0131">Cell cycle</keyword>
<keyword evidence="4" id="KW-0677">Repeat</keyword>
<dbReference type="OrthoDB" id="10263272at2759"/>
<evidence type="ECO:0000256" key="4">
    <source>
        <dbReference type="ARBA" id="ARBA00022737"/>
    </source>
</evidence>
<dbReference type="Gene3D" id="2.130.10.10">
    <property type="entry name" value="YVTN repeat-like/Quinoprotein amine dehydrogenase"/>
    <property type="match status" value="1"/>
</dbReference>
<proteinExistence type="inferred from homology"/>
<dbReference type="Proteomes" id="UP000087171">
    <property type="component" value="Chromosome Ca7"/>
</dbReference>
<dbReference type="GeneID" id="101492808"/>
<sequence length="382" mass="42669">MDSDGRPFRMLVFRGCPKSNKNSIRHMDVLRQQNATEFQINRNQRIRRKLPQKESKVLDAPEIRNDFFTNTMDWGKNNILAVALGKEMYLWNSVTSDVSQLFKSNNNNYPTSVSWSEDSKYLATGFMHSNLHLYDVVTSKLIRQLEGHSERIAALAWNGNILTSGSHDESIINHDVRARSNVTSQLKGHREAICSLKWSKRGNMLASGGSESLVHVWESKKMNSSNFLHCFKDHSASVKALAWCPYDSSVLASGGGVGDGCIKLWNVQKGTNICSIDTKAEISGLEWNRHQKEILSGHGFSSGVEHNQLCLWEYPSMTKVGTLGTHTSRVLHLSQSPDGLTVVSAGADESLRFWNVFGPPATKTKDNSGLDNVLSMKAMLIR</sequence>
<evidence type="ECO:0000259" key="8">
    <source>
        <dbReference type="Pfam" id="PF24807"/>
    </source>
</evidence>
<dbReference type="PANTHER" id="PTHR19918">
    <property type="entry name" value="CELL DIVISION CYCLE 20 CDC20 FIZZY -RELATED"/>
    <property type="match status" value="1"/>
</dbReference>
<dbReference type="InterPro" id="IPR001680">
    <property type="entry name" value="WD40_rpt"/>
</dbReference>
<dbReference type="STRING" id="3827.A0A1S3EEN9"/>
<keyword evidence="3" id="KW-0132">Cell division</keyword>
<dbReference type="UniPathway" id="UPA00143"/>
<dbReference type="PROSITE" id="PS00678">
    <property type="entry name" value="WD_REPEATS_1"/>
    <property type="match status" value="1"/>
</dbReference>
<comment type="similarity">
    <text evidence="1">Belongs to the WD repeat CDC20/Fizzy family.</text>
</comment>
<evidence type="ECO:0000256" key="1">
    <source>
        <dbReference type="ARBA" id="ARBA00006445"/>
    </source>
</evidence>
<dbReference type="GO" id="GO:0010997">
    <property type="term" value="F:anaphase-promoting complex binding"/>
    <property type="evidence" value="ECO:0007669"/>
    <property type="project" value="InterPro"/>
</dbReference>
<dbReference type="GO" id="GO:0051301">
    <property type="term" value="P:cell division"/>
    <property type="evidence" value="ECO:0007669"/>
    <property type="project" value="UniProtKB-KW"/>
</dbReference>
<gene>
    <name evidence="10" type="primary">LOC101492808</name>
</gene>
<reference evidence="10" key="2">
    <citation type="submission" date="2025-08" db="UniProtKB">
        <authorList>
            <consortium name="RefSeq"/>
        </authorList>
    </citation>
    <scope>IDENTIFICATION</scope>
    <source>
        <tissue evidence="10">Etiolated seedlings</tissue>
    </source>
</reference>
<dbReference type="GO" id="GO:0031145">
    <property type="term" value="P:anaphase-promoting complex-dependent catabolic process"/>
    <property type="evidence" value="ECO:0007669"/>
    <property type="project" value="TreeGrafter"/>
</dbReference>
<organism evidence="9 10">
    <name type="scientific">Cicer arietinum</name>
    <name type="common">Chickpea</name>
    <name type="synonym">Garbanzo</name>
    <dbReference type="NCBI Taxonomy" id="3827"/>
    <lineage>
        <taxon>Eukaryota</taxon>
        <taxon>Viridiplantae</taxon>
        <taxon>Streptophyta</taxon>
        <taxon>Embryophyta</taxon>
        <taxon>Tracheophyta</taxon>
        <taxon>Spermatophyta</taxon>
        <taxon>Magnoliopsida</taxon>
        <taxon>eudicotyledons</taxon>
        <taxon>Gunneridae</taxon>
        <taxon>Pentapetalae</taxon>
        <taxon>rosids</taxon>
        <taxon>fabids</taxon>
        <taxon>Fabales</taxon>
        <taxon>Fabaceae</taxon>
        <taxon>Papilionoideae</taxon>
        <taxon>50 kb inversion clade</taxon>
        <taxon>NPAAA clade</taxon>
        <taxon>Hologalegina</taxon>
        <taxon>IRL clade</taxon>
        <taxon>Cicereae</taxon>
        <taxon>Cicer</taxon>
    </lineage>
</organism>
<dbReference type="PROSITE" id="PS50294">
    <property type="entry name" value="WD_REPEATS_REGION"/>
    <property type="match status" value="2"/>
</dbReference>
<dbReference type="GO" id="GO:0005680">
    <property type="term" value="C:anaphase-promoting complex"/>
    <property type="evidence" value="ECO:0007669"/>
    <property type="project" value="TreeGrafter"/>
</dbReference>
<dbReference type="GO" id="GO:0016567">
    <property type="term" value="P:protein ubiquitination"/>
    <property type="evidence" value="ECO:0007669"/>
    <property type="project" value="UniProtKB-UniPathway"/>
</dbReference>
<dbReference type="InterPro" id="IPR019775">
    <property type="entry name" value="WD40_repeat_CS"/>
</dbReference>
<dbReference type="AlphaFoldDB" id="A0A1S3EEN9"/>
<dbReference type="RefSeq" id="XP_012573844.1">
    <property type="nucleotide sequence ID" value="XM_012718390.2"/>
</dbReference>
<evidence type="ECO:0000256" key="7">
    <source>
        <dbReference type="PROSITE-ProRule" id="PRU00221"/>
    </source>
</evidence>
<evidence type="ECO:0000313" key="9">
    <source>
        <dbReference type="Proteomes" id="UP000087171"/>
    </source>
</evidence>
<keyword evidence="2 7" id="KW-0853">WD repeat</keyword>
<evidence type="ECO:0000313" key="10">
    <source>
        <dbReference type="RefSeq" id="XP_012573844.1"/>
    </source>
</evidence>
<dbReference type="SMART" id="SM00320">
    <property type="entry name" value="WD40"/>
    <property type="match status" value="5"/>
</dbReference>
<dbReference type="InterPro" id="IPR015943">
    <property type="entry name" value="WD40/YVTN_repeat-like_dom_sf"/>
</dbReference>
<dbReference type="KEGG" id="cam:101492808"/>
<accession>A0A1S3EEN9</accession>
<evidence type="ECO:0000256" key="3">
    <source>
        <dbReference type="ARBA" id="ARBA00022618"/>
    </source>
</evidence>
<dbReference type="Pfam" id="PF24807">
    <property type="entry name" value="WD40_CDC20-Fz"/>
    <property type="match status" value="1"/>
</dbReference>
<protein>
    <submittedName>
        <fullName evidence="10">Cell division cycle 20.5, cofactor of APC complex-like</fullName>
    </submittedName>
</protein>
<keyword evidence="9" id="KW-1185">Reference proteome</keyword>
<feature type="domain" description="CDC20/Fizzy WD40" evidence="8">
    <location>
        <begin position="58"/>
        <end position="354"/>
    </location>
</feature>
<dbReference type="PANTHER" id="PTHR19918:SF43">
    <property type="entry name" value="CELL DIVISION CYCLE 20.2, COFACTOR OF APC COMPLEX-LIKE ISOFORM X2"/>
    <property type="match status" value="1"/>
</dbReference>
<dbReference type="SUPFAM" id="SSF50978">
    <property type="entry name" value="WD40 repeat-like"/>
    <property type="match status" value="1"/>
</dbReference>
<feature type="repeat" description="WD" evidence="7">
    <location>
        <begin position="186"/>
        <end position="218"/>
    </location>
</feature>
<feature type="repeat" description="WD" evidence="7">
    <location>
        <begin position="323"/>
        <end position="356"/>
    </location>
</feature>
<dbReference type="GO" id="GO:1905786">
    <property type="term" value="P:positive regulation of anaphase-promoting complex-dependent catabolic process"/>
    <property type="evidence" value="ECO:0007669"/>
    <property type="project" value="TreeGrafter"/>
</dbReference>
<keyword evidence="5" id="KW-0498">Mitosis</keyword>
<dbReference type="PROSITE" id="PS50082">
    <property type="entry name" value="WD_REPEATS_2"/>
    <property type="match status" value="2"/>
</dbReference>
<dbReference type="InterPro" id="IPR033010">
    <property type="entry name" value="Cdc20/Fizzy"/>
</dbReference>
<reference evidence="9" key="1">
    <citation type="journal article" date="2013" name="Nat. Biotechnol.">
        <title>Draft genome sequence of chickpea (Cicer arietinum) provides a resource for trait improvement.</title>
        <authorList>
            <person name="Varshney R.K."/>
            <person name="Song C."/>
            <person name="Saxena R.K."/>
            <person name="Azam S."/>
            <person name="Yu S."/>
            <person name="Sharpe A.G."/>
            <person name="Cannon S."/>
            <person name="Baek J."/>
            <person name="Rosen B.D."/>
            <person name="Tar'an B."/>
            <person name="Millan T."/>
            <person name="Zhang X."/>
            <person name="Ramsay L.D."/>
            <person name="Iwata A."/>
            <person name="Wang Y."/>
            <person name="Nelson W."/>
            <person name="Farmer A.D."/>
            <person name="Gaur P.M."/>
            <person name="Soderlund C."/>
            <person name="Penmetsa R.V."/>
            <person name="Xu C."/>
            <person name="Bharti A.K."/>
            <person name="He W."/>
            <person name="Winter P."/>
            <person name="Zhao S."/>
            <person name="Hane J.K."/>
            <person name="Carrasquilla-Garcia N."/>
            <person name="Condie J.A."/>
            <person name="Upadhyaya H.D."/>
            <person name="Luo M.C."/>
            <person name="Thudi M."/>
            <person name="Gowda C.L."/>
            <person name="Singh N.P."/>
            <person name="Lichtenzveig J."/>
            <person name="Gali K.K."/>
            <person name="Rubio J."/>
            <person name="Nadarajan N."/>
            <person name="Dolezel J."/>
            <person name="Bansal K.C."/>
            <person name="Xu X."/>
            <person name="Edwards D."/>
            <person name="Zhang G."/>
            <person name="Kahl G."/>
            <person name="Gil J."/>
            <person name="Singh K.B."/>
            <person name="Datta S.K."/>
            <person name="Jackson S.A."/>
            <person name="Wang J."/>
            <person name="Cook D.R."/>
        </authorList>
    </citation>
    <scope>NUCLEOTIDE SEQUENCE [LARGE SCALE GENOMIC DNA]</scope>
    <source>
        <strain evidence="9">cv. CDC Frontier</strain>
    </source>
</reference>
<dbReference type="InterPro" id="IPR056150">
    <property type="entry name" value="WD40_CDC20-Fz"/>
</dbReference>
<name>A0A1S3EEN9_CICAR</name>
<dbReference type="GO" id="GO:1990757">
    <property type="term" value="F:ubiquitin ligase activator activity"/>
    <property type="evidence" value="ECO:0007669"/>
    <property type="project" value="TreeGrafter"/>
</dbReference>
<evidence type="ECO:0000256" key="2">
    <source>
        <dbReference type="ARBA" id="ARBA00022574"/>
    </source>
</evidence>